<organism evidence="1 2">
    <name type="scientific">Dermacoccus nishinomiyaensis</name>
    <dbReference type="NCBI Taxonomy" id="1274"/>
    <lineage>
        <taxon>Bacteria</taxon>
        <taxon>Bacillati</taxon>
        <taxon>Actinomycetota</taxon>
        <taxon>Actinomycetes</taxon>
        <taxon>Micrococcales</taxon>
        <taxon>Dermacoccaceae</taxon>
        <taxon>Dermacoccus</taxon>
    </lineage>
</organism>
<dbReference type="GeneID" id="41840053"/>
<dbReference type="RefSeq" id="WP_038566703.1">
    <property type="nucleotide sequence ID" value="NZ_CAKZHM010000120.1"/>
</dbReference>
<dbReference type="KEGG" id="dni:HX89_02220"/>
<protein>
    <submittedName>
        <fullName evidence="1">Uncharacterized protein</fullName>
    </submittedName>
</protein>
<dbReference type="HOGENOM" id="CLU_1977891_0_0_11"/>
<accession>A0A075JDH5</accession>
<gene>
    <name evidence="1" type="ORF">HX89_02220</name>
</gene>
<proteinExistence type="predicted"/>
<reference evidence="1 2" key="1">
    <citation type="submission" date="2014-07" db="EMBL/GenBank/DDBJ databases">
        <title>Genome Sequencing of Dermacoccus nishinomiyaensis.</title>
        <authorList>
            <person name="Hong K.W."/>
            <person name="Chan K.G."/>
        </authorList>
    </citation>
    <scope>NUCLEOTIDE SEQUENCE [LARGE SCALE GENOMIC DNA]</scope>
    <source>
        <strain evidence="1 2">M25</strain>
    </source>
</reference>
<keyword evidence="2" id="KW-1185">Reference proteome</keyword>
<name>A0A075JDH5_9MICO</name>
<dbReference type="AlphaFoldDB" id="A0A075JDH5"/>
<sequence>MSTLGDDIRAQQRRADLLSSDLAQSATDLRTTITTTQWTSGAADHCRSVLTSFARDLDACGDDAASFATDIGRHAASVESHQASVTNVVMAPIDLARDGLSKVGKALHRDESEGPYDYSHYGDWRG</sequence>
<dbReference type="EMBL" id="CP008889">
    <property type="protein sequence ID" value="AIF39989.1"/>
    <property type="molecule type" value="Genomic_DNA"/>
</dbReference>
<dbReference type="Proteomes" id="UP000027986">
    <property type="component" value="Chromosome"/>
</dbReference>
<evidence type="ECO:0000313" key="2">
    <source>
        <dbReference type="Proteomes" id="UP000027986"/>
    </source>
</evidence>
<dbReference type="OrthoDB" id="10011629at2"/>
<evidence type="ECO:0000313" key="1">
    <source>
        <dbReference type="EMBL" id="AIF39989.1"/>
    </source>
</evidence>